<dbReference type="InterPro" id="IPR053142">
    <property type="entry name" value="PchR_regulatory_protein"/>
</dbReference>
<dbReference type="InterPro" id="IPR018060">
    <property type="entry name" value="HTH_AraC"/>
</dbReference>
<dbReference type="GO" id="GO:0003700">
    <property type="term" value="F:DNA-binding transcription factor activity"/>
    <property type="evidence" value="ECO:0007669"/>
    <property type="project" value="InterPro"/>
</dbReference>
<sequence length="373" mass="43484">MDLVPKFLLINYSSELTKKYTLIKPSPKKISTLNMQKFTHFYSLTPEWQFQLAKEMGGELIDNKIIVIPENLGHGHSYFTQITPGISALFMDFVLKTPIKMNRLKSENELYIFHFDFSNEPSLLKINDIDYKIGSSINLGLAVISNAIESSFKPPINERIIALRILVDKKLLNEFIKNHPTEEYSTRKIKIVKQEPYYYDNIDSNSLLLIQSLKSKSVFESSFDPYLKGISLKLLGNFLNRYSESITVKNEISPVEIEAINKTKTYLLDHLYNPFPSVQFLSQMAGMSPSKYKMLFKKEFHNTPNNLFIKEKMLLANRLLQSGDYNTLTEIIYDLNYTKLSYFCSKYYELFHRKPSEDFKKKHPSKKTRTVMM</sequence>
<dbReference type="Proteomes" id="UP000319700">
    <property type="component" value="Unassembled WGS sequence"/>
</dbReference>
<feature type="domain" description="HTH araC/xylS-type" evidence="1">
    <location>
        <begin position="261"/>
        <end position="361"/>
    </location>
</feature>
<keyword evidence="3" id="KW-1185">Reference proteome</keyword>
<name>A0A502DZ34_9FLAO</name>
<dbReference type="SMART" id="SM00342">
    <property type="entry name" value="HTH_ARAC"/>
    <property type="match status" value="1"/>
</dbReference>
<dbReference type="PANTHER" id="PTHR47893">
    <property type="entry name" value="REGULATORY PROTEIN PCHR"/>
    <property type="match status" value="1"/>
</dbReference>
<dbReference type="Gene3D" id="1.10.10.60">
    <property type="entry name" value="Homeodomain-like"/>
    <property type="match status" value="1"/>
</dbReference>
<dbReference type="AlphaFoldDB" id="A0A502DZ34"/>
<accession>A0A502DZ34</accession>
<dbReference type="Pfam" id="PF12833">
    <property type="entry name" value="HTH_18"/>
    <property type="match status" value="1"/>
</dbReference>
<dbReference type="PROSITE" id="PS01124">
    <property type="entry name" value="HTH_ARAC_FAMILY_2"/>
    <property type="match status" value="1"/>
</dbReference>
<comment type="caution">
    <text evidence="2">The sequence shown here is derived from an EMBL/GenBank/DDBJ whole genome shotgun (WGS) entry which is preliminary data.</text>
</comment>
<proteinExistence type="predicted"/>
<organism evidence="2 3">
    <name type="scientific">Flavobacterium pectinovorum</name>
    <dbReference type="NCBI Taxonomy" id="29533"/>
    <lineage>
        <taxon>Bacteria</taxon>
        <taxon>Pseudomonadati</taxon>
        <taxon>Bacteroidota</taxon>
        <taxon>Flavobacteriia</taxon>
        <taxon>Flavobacteriales</taxon>
        <taxon>Flavobacteriaceae</taxon>
        <taxon>Flavobacterium</taxon>
    </lineage>
</organism>
<evidence type="ECO:0000259" key="1">
    <source>
        <dbReference type="PROSITE" id="PS01124"/>
    </source>
</evidence>
<evidence type="ECO:0000313" key="3">
    <source>
        <dbReference type="Proteomes" id="UP000319700"/>
    </source>
</evidence>
<evidence type="ECO:0000313" key="2">
    <source>
        <dbReference type="EMBL" id="TPG29929.1"/>
    </source>
</evidence>
<dbReference type="EMBL" id="RCZH01000032">
    <property type="protein sequence ID" value="TPG29929.1"/>
    <property type="molecule type" value="Genomic_DNA"/>
</dbReference>
<dbReference type="GO" id="GO:0043565">
    <property type="term" value="F:sequence-specific DNA binding"/>
    <property type="evidence" value="ECO:0007669"/>
    <property type="project" value="InterPro"/>
</dbReference>
<dbReference type="PANTHER" id="PTHR47893:SF1">
    <property type="entry name" value="REGULATORY PROTEIN PCHR"/>
    <property type="match status" value="1"/>
</dbReference>
<gene>
    <name evidence="2" type="ORF">EAH81_27280</name>
</gene>
<protein>
    <submittedName>
        <fullName evidence="2">AraC family transcriptional regulator</fullName>
    </submittedName>
</protein>
<reference evidence="2 3" key="1">
    <citation type="journal article" date="2019" name="Environ. Microbiol.">
        <title>Species interactions and distinct microbial communities in high Arctic permafrost affected cryosols are associated with the CH4 and CO2 gas fluxes.</title>
        <authorList>
            <person name="Altshuler I."/>
            <person name="Hamel J."/>
            <person name="Turney S."/>
            <person name="Magnuson E."/>
            <person name="Levesque R."/>
            <person name="Greer C."/>
            <person name="Whyte L.G."/>
        </authorList>
    </citation>
    <scope>NUCLEOTIDE SEQUENCE [LARGE SCALE GENOMIC DNA]</scope>
    <source>
        <strain evidence="2 3">42</strain>
    </source>
</reference>